<dbReference type="Proteomes" id="UP000716291">
    <property type="component" value="Unassembled WGS sequence"/>
</dbReference>
<name>A0A9P7BIR3_RHIOR</name>
<protein>
    <submittedName>
        <fullName evidence="1">Uncharacterized protein</fullName>
    </submittedName>
</protein>
<evidence type="ECO:0000313" key="2">
    <source>
        <dbReference type="Proteomes" id="UP000716291"/>
    </source>
</evidence>
<organism evidence="1 2">
    <name type="scientific">Rhizopus oryzae</name>
    <name type="common">Mucormycosis agent</name>
    <name type="synonym">Rhizopus arrhizus var. delemar</name>
    <dbReference type="NCBI Taxonomy" id="64495"/>
    <lineage>
        <taxon>Eukaryota</taxon>
        <taxon>Fungi</taxon>
        <taxon>Fungi incertae sedis</taxon>
        <taxon>Mucoromycota</taxon>
        <taxon>Mucoromycotina</taxon>
        <taxon>Mucoromycetes</taxon>
        <taxon>Mucorales</taxon>
        <taxon>Mucorineae</taxon>
        <taxon>Rhizopodaceae</taxon>
        <taxon>Rhizopus</taxon>
    </lineage>
</organism>
<comment type="caution">
    <text evidence="1">The sequence shown here is derived from an EMBL/GenBank/DDBJ whole genome shotgun (WGS) entry which is preliminary data.</text>
</comment>
<gene>
    <name evidence="1" type="ORF">G6F64_014659</name>
</gene>
<proteinExistence type="predicted"/>
<accession>A0A9P7BIR3</accession>
<reference evidence="1" key="1">
    <citation type="journal article" date="2020" name="Microb. Genom.">
        <title>Genetic diversity of clinical and environmental Mucorales isolates obtained from an investigation of mucormycosis cases among solid organ transplant recipients.</title>
        <authorList>
            <person name="Nguyen M.H."/>
            <person name="Kaul D."/>
            <person name="Muto C."/>
            <person name="Cheng S.J."/>
            <person name="Richter R.A."/>
            <person name="Bruno V.M."/>
            <person name="Liu G."/>
            <person name="Beyhan S."/>
            <person name="Sundermann A.J."/>
            <person name="Mounaud S."/>
            <person name="Pasculle A.W."/>
            <person name="Nierman W.C."/>
            <person name="Driscoll E."/>
            <person name="Cumbie R."/>
            <person name="Clancy C.J."/>
            <person name="Dupont C.L."/>
        </authorList>
    </citation>
    <scope>NUCLEOTIDE SEQUENCE</scope>
    <source>
        <strain evidence="1">GL11</strain>
    </source>
</reference>
<dbReference type="EMBL" id="JAANQT010009135">
    <property type="protein sequence ID" value="KAG1278317.1"/>
    <property type="molecule type" value="Genomic_DNA"/>
</dbReference>
<keyword evidence="2" id="KW-1185">Reference proteome</keyword>
<evidence type="ECO:0000313" key="1">
    <source>
        <dbReference type="EMBL" id="KAG1278317.1"/>
    </source>
</evidence>
<sequence>MQLDAAALDAHIGARRRGQHFLRRVHIDGALRRYQGHRLFRGQTHARLLALQAQLAAGGVQTDALFLDRAAIAAQSLGEEHHALRHADGQVVPATGKALCGVYWPMPLGALTWMCGCV</sequence>
<dbReference type="AlphaFoldDB" id="A0A9P7BIR3"/>